<name>N1WMF2_9FLAO</name>
<feature type="transmembrane region" description="Helical" evidence="1">
    <location>
        <begin position="291"/>
        <end position="310"/>
    </location>
</feature>
<accession>N1WMF2</accession>
<gene>
    <name evidence="2" type="ORF">pgond44_13372</name>
</gene>
<proteinExistence type="predicted"/>
<dbReference type="Proteomes" id="UP000012317">
    <property type="component" value="Unassembled WGS sequence"/>
</dbReference>
<reference evidence="2 3" key="1">
    <citation type="journal article" date="2014" name="Genome Biol. Evol.">
        <title>Extensive gene acquisition in the extremely psychrophilic bacterial species Psychroflexus torquis and the link to sea-ice ecosystem specialism.</title>
        <authorList>
            <person name="Feng S."/>
            <person name="Powell S.M."/>
            <person name="Wilson R."/>
            <person name="Bowman J.P."/>
        </authorList>
    </citation>
    <scope>NUCLEOTIDE SEQUENCE [LARGE SCALE GENOMIC DNA]</scope>
    <source>
        <strain evidence="2 3">ACAM 44</strain>
    </source>
</reference>
<dbReference type="EMBL" id="APLF01000018">
    <property type="protein sequence ID" value="EMY80180.1"/>
    <property type="molecule type" value="Genomic_DNA"/>
</dbReference>
<evidence type="ECO:0000313" key="3">
    <source>
        <dbReference type="Proteomes" id="UP000012317"/>
    </source>
</evidence>
<sequence>MSEQTSQNASDEIDLGVVFEKIKSFFKSILIGIIQIFQFFWNHKIRLIILLVIGLGLQYFSSTQIDKLYVNEYLVKTNYNSTEYLYSKVKSINAKLKSDDSLYLKKVFGSEYERVDELEAEPVVDVYTLVNRSEENREIFELLLDEYGDMSFLKEEININEYPTHKIKIYIKGLEDNESISTQAFNFLSNNSYFNELKETALKSYKVRLAENKVIRAQIDSIIREQKDNAVPKLDNNAISFTGSQDLQELLSQKKDLLDDDLTLRNQLSTNSEILKTIDSTFGVLSKDRNLSPITIPLSIVGIYILFFFFKYSKKRVSRIIN</sequence>
<organism evidence="2 3">
    <name type="scientific">Psychroflexus gondwanensis ACAM 44</name>
    <dbReference type="NCBI Taxonomy" id="1189619"/>
    <lineage>
        <taxon>Bacteria</taxon>
        <taxon>Pseudomonadati</taxon>
        <taxon>Bacteroidota</taxon>
        <taxon>Flavobacteriia</taxon>
        <taxon>Flavobacteriales</taxon>
        <taxon>Flavobacteriaceae</taxon>
        <taxon>Psychroflexus</taxon>
    </lineage>
</organism>
<comment type="caution">
    <text evidence="2">The sequence shown here is derived from an EMBL/GenBank/DDBJ whole genome shotgun (WGS) entry which is preliminary data.</text>
</comment>
<dbReference type="RefSeq" id="WP_003443676.1">
    <property type="nucleotide sequence ID" value="NZ_APLF01000018.1"/>
</dbReference>
<dbReference type="eggNOG" id="ENOG503098U">
    <property type="taxonomic scope" value="Bacteria"/>
</dbReference>
<evidence type="ECO:0000313" key="2">
    <source>
        <dbReference type="EMBL" id="EMY80180.1"/>
    </source>
</evidence>
<dbReference type="STRING" id="1189619.pgond44_13372"/>
<keyword evidence="3" id="KW-1185">Reference proteome</keyword>
<keyword evidence="1" id="KW-0472">Membrane</keyword>
<evidence type="ECO:0000256" key="1">
    <source>
        <dbReference type="SAM" id="Phobius"/>
    </source>
</evidence>
<dbReference type="AlphaFoldDB" id="N1WMF2"/>
<keyword evidence="1" id="KW-1133">Transmembrane helix</keyword>
<protein>
    <submittedName>
        <fullName evidence="2">Uncharacterized protein</fullName>
    </submittedName>
</protein>
<keyword evidence="1" id="KW-0812">Transmembrane</keyword>